<dbReference type="EMBL" id="RYZI01000154">
    <property type="protein sequence ID" value="RWA09436.1"/>
    <property type="molecule type" value="Genomic_DNA"/>
</dbReference>
<name>A0A439D4V1_9PEZI</name>
<evidence type="ECO:0000313" key="2">
    <source>
        <dbReference type="EMBL" id="RWA09436.1"/>
    </source>
</evidence>
<gene>
    <name evidence="2" type="ORF">EKO27_g5653</name>
</gene>
<feature type="transmembrane region" description="Helical" evidence="1">
    <location>
        <begin position="93"/>
        <end position="111"/>
    </location>
</feature>
<reference evidence="2 3" key="1">
    <citation type="submission" date="2018-12" db="EMBL/GenBank/DDBJ databases">
        <title>Draft genome sequence of Xylaria grammica IHI A82.</title>
        <authorList>
            <person name="Buettner E."/>
            <person name="Kellner H."/>
        </authorList>
    </citation>
    <scope>NUCLEOTIDE SEQUENCE [LARGE SCALE GENOMIC DNA]</scope>
    <source>
        <strain evidence="2 3">IHI A82</strain>
    </source>
</reference>
<sequence length="190" mass="21058">MALISASTILTSLCLFHITLAYFFYTNPHAIADQALVWVLGEAVGMPQIQSFSTPSPTSSFLAVTLFLVGLSDLTTLSMPEEIWLVHYWGAQAPVRIVLFGCLTLFTYLTAPPASSTSPSMPSRLSSHHYPPAYGPANGGSEGLRNRVFFAFTLLEFLSWFWAWVTLREEAAAFAARKRRRSSSNTRERS</sequence>
<evidence type="ECO:0000313" key="3">
    <source>
        <dbReference type="Proteomes" id="UP000286045"/>
    </source>
</evidence>
<keyword evidence="1" id="KW-0472">Membrane</keyword>
<keyword evidence="1" id="KW-1133">Transmembrane helix</keyword>
<dbReference type="AlphaFoldDB" id="A0A439D4V1"/>
<dbReference type="PANTHER" id="PTHR28029:SF1">
    <property type="entry name" value="PROTEIN ILM1"/>
    <property type="match status" value="1"/>
</dbReference>
<evidence type="ECO:0008006" key="4">
    <source>
        <dbReference type="Google" id="ProtNLM"/>
    </source>
</evidence>
<dbReference type="Proteomes" id="UP000286045">
    <property type="component" value="Unassembled WGS sequence"/>
</dbReference>
<organism evidence="2 3">
    <name type="scientific">Xylaria grammica</name>
    <dbReference type="NCBI Taxonomy" id="363999"/>
    <lineage>
        <taxon>Eukaryota</taxon>
        <taxon>Fungi</taxon>
        <taxon>Dikarya</taxon>
        <taxon>Ascomycota</taxon>
        <taxon>Pezizomycotina</taxon>
        <taxon>Sordariomycetes</taxon>
        <taxon>Xylariomycetidae</taxon>
        <taxon>Xylariales</taxon>
        <taxon>Xylariaceae</taxon>
        <taxon>Xylaria</taxon>
    </lineage>
</organism>
<keyword evidence="1" id="KW-0812">Transmembrane</keyword>
<accession>A0A439D4V1</accession>
<dbReference type="Pfam" id="PF10311">
    <property type="entry name" value="Ilm1"/>
    <property type="match status" value="1"/>
</dbReference>
<evidence type="ECO:0000256" key="1">
    <source>
        <dbReference type="SAM" id="Phobius"/>
    </source>
</evidence>
<dbReference type="InterPro" id="IPR018815">
    <property type="entry name" value="Incr_loss_mito_DNA_1"/>
</dbReference>
<keyword evidence="3" id="KW-1185">Reference proteome</keyword>
<protein>
    <recommendedName>
        <fullName evidence="4">Increased loss of mitochondrial DNA protein 1</fullName>
    </recommendedName>
</protein>
<comment type="caution">
    <text evidence="2">The sequence shown here is derived from an EMBL/GenBank/DDBJ whole genome shotgun (WGS) entry which is preliminary data.</text>
</comment>
<feature type="transmembrane region" description="Helical" evidence="1">
    <location>
        <begin position="148"/>
        <end position="167"/>
    </location>
</feature>
<proteinExistence type="predicted"/>
<dbReference type="PANTHER" id="PTHR28029">
    <property type="entry name" value="PROTEIN ILM1"/>
    <property type="match status" value="1"/>
</dbReference>